<reference evidence="5 6" key="1">
    <citation type="submission" date="2025-04" db="UniProtKB">
        <authorList>
            <consortium name="RefSeq"/>
        </authorList>
    </citation>
    <scope>IDENTIFICATION</scope>
    <source>
        <strain evidence="5 6">USDA-PBARC FA_bdor</strain>
        <tissue evidence="5 6">Whole organism</tissue>
    </source>
</reference>
<dbReference type="KEGG" id="fas:105265830"/>
<dbReference type="PANTHER" id="PTHR19316:SF18">
    <property type="entry name" value="HSP70-BINDING PROTEIN 1"/>
    <property type="match status" value="1"/>
</dbReference>
<dbReference type="GO" id="GO:0000774">
    <property type="term" value="F:adenyl-nucleotide exchange factor activity"/>
    <property type="evidence" value="ECO:0007669"/>
    <property type="project" value="TreeGrafter"/>
</dbReference>
<dbReference type="SUPFAM" id="SSF48371">
    <property type="entry name" value="ARM repeat"/>
    <property type="match status" value="1"/>
</dbReference>
<dbReference type="RefSeq" id="XP_011301876.1">
    <property type="nucleotide sequence ID" value="XM_011303574.1"/>
</dbReference>
<feature type="domain" description="Nucleotide exchange factor Fes1" evidence="3">
    <location>
        <begin position="60"/>
        <end position="149"/>
    </location>
</feature>
<sequence length="371" mass="41516">MGTSQSRKNKHNTMNSNNKESSKTPANENASSTRPLSIEAARPSGPMHPVENQPRQPENLQGLLRFAMEATKAEDAPHSTHFTPMDEERKKFLNEAINSLTVNVIEELQKSIKLLRDVMELRPEDDPADYENALEVIAEYIDSTDIANDFYKIGGFSIFGHCLNSPHASIRWKAADIIAELTQNNPFCQDKVLEMGLMPILLGMVDSDPSDQARIKSLYAVSCIVRGNALALKYMDVNDGYAVLMRALQSPIEKLQIKSAFLLSALCNKENAHVIRSKMIKMGLVKQAAELLAMSTALPDTRDRLLDILNSLTLDSNLPALRECRRPELRLKETLERHLLDLNAEEAVDEAQSCAQLLDKIFADQSMNQDR</sequence>
<accession>A0A9R1TZM3</accession>
<dbReference type="RefSeq" id="XP_011301875.1">
    <property type="nucleotide sequence ID" value="XM_011303573.1"/>
</dbReference>
<keyword evidence="4" id="KW-1185">Reference proteome</keyword>
<evidence type="ECO:0000259" key="3">
    <source>
        <dbReference type="Pfam" id="PF08609"/>
    </source>
</evidence>
<dbReference type="Gene3D" id="1.25.10.10">
    <property type="entry name" value="Leucine-rich Repeat Variant"/>
    <property type="match status" value="1"/>
</dbReference>
<evidence type="ECO:0000256" key="2">
    <source>
        <dbReference type="SAM" id="MobiDB-lite"/>
    </source>
</evidence>
<evidence type="ECO:0000313" key="4">
    <source>
        <dbReference type="Proteomes" id="UP000694866"/>
    </source>
</evidence>
<evidence type="ECO:0000313" key="5">
    <source>
        <dbReference type="RefSeq" id="XP_011301875.1"/>
    </source>
</evidence>
<dbReference type="OrthoDB" id="10250458at2759"/>
<evidence type="ECO:0000313" key="6">
    <source>
        <dbReference type="RefSeq" id="XP_011301876.1"/>
    </source>
</evidence>
<organism evidence="4 6">
    <name type="scientific">Fopius arisanus</name>
    <dbReference type="NCBI Taxonomy" id="64838"/>
    <lineage>
        <taxon>Eukaryota</taxon>
        <taxon>Metazoa</taxon>
        <taxon>Ecdysozoa</taxon>
        <taxon>Arthropoda</taxon>
        <taxon>Hexapoda</taxon>
        <taxon>Insecta</taxon>
        <taxon>Pterygota</taxon>
        <taxon>Neoptera</taxon>
        <taxon>Endopterygota</taxon>
        <taxon>Hymenoptera</taxon>
        <taxon>Apocrita</taxon>
        <taxon>Ichneumonoidea</taxon>
        <taxon>Braconidae</taxon>
        <taxon>Opiinae</taxon>
        <taxon>Fopius</taxon>
    </lineage>
</organism>
<protein>
    <submittedName>
        <fullName evidence="5 6">Hsp70-binding protein 1</fullName>
    </submittedName>
</protein>
<keyword evidence="1" id="KW-0677">Repeat</keyword>
<feature type="region of interest" description="Disordered" evidence="2">
    <location>
        <begin position="1"/>
        <end position="55"/>
    </location>
</feature>
<evidence type="ECO:0000256" key="1">
    <source>
        <dbReference type="ARBA" id="ARBA00022737"/>
    </source>
</evidence>
<dbReference type="PANTHER" id="PTHR19316">
    <property type="entry name" value="PROTEIN FOLDING REGULATOR"/>
    <property type="match status" value="1"/>
</dbReference>
<gene>
    <name evidence="5 6" type="primary">LOC105265830</name>
</gene>
<dbReference type="Pfam" id="PF08609">
    <property type="entry name" value="Fes1"/>
    <property type="match status" value="1"/>
</dbReference>
<dbReference type="InterPro" id="IPR016024">
    <property type="entry name" value="ARM-type_fold"/>
</dbReference>
<dbReference type="InterPro" id="IPR050693">
    <property type="entry name" value="Hsp70_NEF-Inhibitors"/>
</dbReference>
<dbReference type="Proteomes" id="UP000694866">
    <property type="component" value="Unplaced"/>
</dbReference>
<accession>A0A9R1T3A5</accession>
<dbReference type="AlphaFoldDB" id="A0A9R1TZM3"/>
<dbReference type="InterPro" id="IPR013918">
    <property type="entry name" value="Nucleotide_exch_fac_Fes1"/>
</dbReference>
<feature type="compositionally biased region" description="Polar residues" evidence="2">
    <location>
        <begin position="1"/>
        <end position="35"/>
    </location>
</feature>
<dbReference type="GO" id="GO:0005783">
    <property type="term" value="C:endoplasmic reticulum"/>
    <property type="evidence" value="ECO:0007669"/>
    <property type="project" value="TreeGrafter"/>
</dbReference>
<proteinExistence type="predicted"/>
<dbReference type="GeneID" id="105265830"/>
<name>A0A9R1TZM3_9HYME</name>
<dbReference type="InterPro" id="IPR011989">
    <property type="entry name" value="ARM-like"/>
</dbReference>